<dbReference type="RefSeq" id="WP_037189767.1">
    <property type="nucleotide sequence ID" value="NZ_JOKJ01000019.1"/>
</dbReference>
<gene>
    <name evidence="3" type="ORF">GV68_08655</name>
</gene>
<reference evidence="3 4" key="1">
    <citation type="submission" date="2014-06" db="EMBL/GenBank/DDBJ databases">
        <title>Rhizobium pelagicum/R2-400B4.</title>
        <authorList>
            <person name="Kimes N.E."/>
            <person name="Lopez-Perez M."/>
        </authorList>
    </citation>
    <scope>NUCLEOTIDE SEQUENCE [LARGE SCALE GENOMIC DNA]</scope>
    <source>
        <strain evidence="3 4">R2-400B4</strain>
    </source>
</reference>
<protein>
    <submittedName>
        <fullName evidence="3">Uncharacterized protein</fullName>
    </submittedName>
</protein>
<evidence type="ECO:0000313" key="4">
    <source>
        <dbReference type="Proteomes" id="UP000052167"/>
    </source>
</evidence>
<evidence type="ECO:0000256" key="1">
    <source>
        <dbReference type="SAM" id="Coils"/>
    </source>
</evidence>
<feature type="region of interest" description="Disordered" evidence="2">
    <location>
        <begin position="1"/>
        <end position="30"/>
    </location>
</feature>
<feature type="region of interest" description="Disordered" evidence="2">
    <location>
        <begin position="684"/>
        <end position="719"/>
    </location>
</feature>
<comment type="caution">
    <text evidence="3">The sequence shown here is derived from an EMBL/GenBank/DDBJ whole genome shotgun (WGS) entry which is preliminary data.</text>
</comment>
<name>A0A922NZM8_9HYPH</name>
<accession>A0A922NZM8</accession>
<feature type="compositionally biased region" description="Basic and acidic residues" evidence="2">
    <location>
        <begin position="709"/>
        <end position="719"/>
    </location>
</feature>
<dbReference type="Proteomes" id="UP000052167">
    <property type="component" value="Unassembled WGS sequence"/>
</dbReference>
<organism evidence="3 4">
    <name type="scientific">Pseudorhizobium pelagicum</name>
    <dbReference type="NCBI Taxonomy" id="1509405"/>
    <lineage>
        <taxon>Bacteria</taxon>
        <taxon>Pseudomonadati</taxon>
        <taxon>Pseudomonadota</taxon>
        <taxon>Alphaproteobacteria</taxon>
        <taxon>Hyphomicrobiales</taxon>
        <taxon>Rhizobiaceae</taxon>
        <taxon>Rhizobium/Agrobacterium group</taxon>
        <taxon>Pseudorhizobium</taxon>
    </lineage>
</organism>
<keyword evidence="1" id="KW-0175">Coiled coil</keyword>
<dbReference type="EMBL" id="JOKJ01000019">
    <property type="protein sequence ID" value="KEQ05589.1"/>
    <property type="molecule type" value="Genomic_DNA"/>
</dbReference>
<feature type="compositionally biased region" description="Acidic residues" evidence="2">
    <location>
        <begin position="698"/>
        <end position="708"/>
    </location>
</feature>
<evidence type="ECO:0000313" key="3">
    <source>
        <dbReference type="EMBL" id="KEQ05589.1"/>
    </source>
</evidence>
<feature type="coiled-coil region" evidence="1">
    <location>
        <begin position="930"/>
        <end position="957"/>
    </location>
</feature>
<evidence type="ECO:0000256" key="2">
    <source>
        <dbReference type="SAM" id="MobiDB-lite"/>
    </source>
</evidence>
<sequence length="2481" mass="272570">MNDNANGSAFSDILSPTTERTGPESEDYSIDNSKLFEERVGIDDFATSQEEIGKSERLLKAKNNKIIALSRINNGASLDSSYTQLEDGTLVSNRNKIHNDLSGGDYQDTLRYALKNLAVSKDEEGNTTLANGESYDGRVRRLYMFGAGGDDDQVKFGLARGDADGAEDRYDEDKGGYAPGDFGVDSERKYLDVLLPDNVAVVLEGLAHGRKEALKGRVVQDRYAEPELVDDYGSGSSEYYASRDALLGTDTGTYNEENGRQLLNRFVDDLQYNNPKGGVINPEGRTEAVKRRLEDYAERQAQKRAENASIWDETKQTISALPAGAAKGALDLVDVLQEMATYVPQAIVREVTGDDTYDMDLFADSYKKAAIDAVDKFVGYDRRVDEITLQKAMEDIDASGIDITSWDSIVGAFSDPEKLSKLGSAALEVLTDPSLTASMVTEIVGSGGALGAAGKTGAKVGAKFIGNNKFTDTVKSVLTNNVSKIADEVKVASAAGDAAKVKQLQESYTLVKKVPDLLRGSVYTNADMMVRMNNDITAFKENNNGEDPSPEKLAQMVLLNRIVSSAEIASLKSIAGIKNATTAQVKKEVKKGLIKGTGETVARVVAGGLKEGTQETVDSIVEQLNQKVDSADFKDKSVKEVLSEASAEILTGTLAGAGSGAQIGAIRPTVDSVRGAANIIKESQAKAAANTPASAETETGDVDPEISEEDLKTEQTEADKKASEVASKYAKMFGQKGLIVLSSGEEGDKENVDTTELKSALDQEDMTFSEIVTEIEAAEEVIKGRKGTNRATEGDTLALDVLNKTRIEAAKKIMESEDSVTLGSGFSPEDVAEMYIDSKVSVEGDLDAFGTEDVDLVNAYLQKNGQKPFRFKNVRAKLNGKDAKMVYEESMGKGKSSAVTHRSSLVKLINTPGVRKSAVRQQLGKINSFLESQKERKEMYRTVVNELQADIDNYNKNRNKKGVSAVKPKSRDLDSGNYINVMANEDGSYKIDERSQALLDSLDDTIDHLETTLVRHRKAALKKIGDQESESNIVDVPVETRGNKGIAKNRENHKARYDKTKPTKVITDEKTSPKWWKSGGDYTLLNESKITKGTTDFAEDDVVLLTTTGIRKNSTASKAFSKAIMAGAKLVIDPAVDLDGKANRTNVAKLAASYQGSLITVDGVPMILRKDKADAVRAENKEKESKKKRKARILNNLVDSFDALQTAKEEKRKPSKEEKATFAKAKEAAKEYFTKGDTEKNMRDHAISALKKETDALEKKLDAIALKEGLESKEYSEALGAARNTAGRMADKRVRQKIARLSKSGKLVKEWKKVEEKAKKGKASLDEWLKETFGDSLKAVATRMIDNSLGKANADIEYGDKKLYTYKVRGKDDYATTANFKDVENLSEDGSYQVIELDPEKFVEVAEPTLLNTLEMDELLLDGSDNVIFNSFVEEAVEDLEKTLREINLSKTKLPLELADSAAAALLFDKDNQLNPNMAVAIKIGLYNFVKNNAFLMSKDSKTPEEIAQILGKHESELSEKAISLMQDKGLLFKTATDSVGKDIVKLMGLRAKNADDVDAQLFSALTTELGQIALAVGAGKNEDLLTKESMSSKQFARDVLGKAEHETSDSDAVVNFVNIKSKEAVEDLSFITNILENSMPNMDVRRKEPLFARPTKKQKDKATKKIRKERLGLSIADKSKEAMEKLMDTEMVADMSLVRFALKNADKLKKLLGYIAVEDEDGDPTPEFMKLSYKEQQVQASKNRDIEQEIEHLKWLNKQTEKDTNKVSMWFNYFFSKNGRFFVDSNTINPQNYKHLHRFFVQPKAHNNTYKRTGNRFSVEGKDVTPLVHYALAQGFGFATDKKSDADIATFAETVLKDLNTPKKLKKARKAFLDAGVYELSNGQEIEIEHLGHAIQAFKFVEDSLTSPGQFESAITAEFDAVTSGFALKLLQMPVVGRKLFTWLGKVGIFKHSDAILNRVDVPSMNNVLSLQENKERGLEKFLDSYQFLASSVKNTSFKALKTNAKGSPLLKSDNKYVKDLWSAVSEVLPSADPEGGISSELRNLFKYPFMTFNYASSIKSIRTRLKGTMQDDIASKLAKIDLGQKVIKDKDKPLVKLLAAYANSDDKSDLRKLQAAIRTMPMNKVRLGNKGASLGEYLDVMIDASYGVQVENVLNKEFQPFVEAQTTINDGFKAMFEVFKVSYEEKLLEARREGPVSAEKEKELYTSTLNQWPAIKGPLSKMEEDFTQDGAIGVYSMDTASPYGAYAGRKASISYLTPEAGKRLDAGKGNSIRTSHMIKALSAAISAGSVVPIHYIDGAVMAASINAMGGDMTSIHDAVMPNLLRMGEAQEAYNKATLETSAQYSFVNELVKAMDRNIKNTPLFSESGKTPYQEATVKVDRETEVNVASFMIQSRNAAAKLANEVNKQRKKLFDSLNEGASVMHMAGTSDGVFNVGPDNPVDYAEIDLYEEIPDNGVNSPVNNMTIDQLDALASKHCKQ</sequence>
<proteinExistence type="predicted"/>
<feature type="compositionally biased region" description="Polar residues" evidence="2">
    <location>
        <begin position="1"/>
        <end position="20"/>
    </location>
</feature>
<keyword evidence="4" id="KW-1185">Reference proteome</keyword>